<protein>
    <recommendedName>
        <fullName evidence="4">Retrotransposon gag domain-containing protein</fullName>
    </recommendedName>
</protein>
<feature type="region of interest" description="Disordered" evidence="1">
    <location>
        <begin position="37"/>
        <end position="70"/>
    </location>
</feature>
<dbReference type="Proteomes" id="UP001465976">
    <property type="component" value="Unassembled WGS sequence"/>
</dbReference>
<reference evidence="2 3" key="1">
    <citation type="submission" date="2024-02" db="EMBL/GenBank/DDBJ databases">
        <title>A draft genome for the cacao thread blight pathogen Marasmius crinis-equi.</title>
        <authorList>
            <person name="Cohen S.P."/>
            <person name="Baruah I.K."/>
            <person name="Amoako-Attah I."/>
            <person name="Bukari Y."/>
            <person name="Meinhardt L.W."/>
            <person name="Bailey B.A."/>
        </authorList>
    </citation>
    <scope>NUCLEOTIDE SEQUENCE [LARGE SCALE GENOMIC DNA]</scope>
    <source>
        <strain evidence="2 3">GH-76</strain>
    </source>
</reference>
<evidence type="ECO:0000313" key="3">
    <source>
        <dbReference type="Proteomes" id="UP001465976"/>
    </source>
</evidence>
<comment type="caution">
    <text evidence="2">The sequence shown here is derived from an EMBL/GenBank/DDBJ whole genome shotgun (WGS) entry which is preliminary data.</text>
</comment>
<name>A0ABR3F2R3_9AGAR</name>
<evidence type="ECO:0008006" key="4">
    <source>
        <dbReference type="Google" id="ProtNLM"/>
    </source>
</evidence>
<accession>A0ABR3F2R3</accession>
<proteinExistence type="predicted"/>
<evidence type="ECO:0000256" key="1">
    <source>
        <dbReference type="SAM" id="MobiDB-lite"/>
    </source>
</evidence>
<organism evidence="2 3">
    <name type="scientific">Marasmius crinis-equi</name>
    <dbReference type="NCBI Taxonomy" id="585013"/>
    <lineage>
        <taxon>Eukaryota</taxon>
        <taxon>Fungi</taxon>
        <taxon>Dikarya</taxon>
        <taxon>Basidiomycota</taxon>
        <taxon>Agaricomycotina</taxon>
        <taxon>Agaricomycetes</taxon>
        <taxon>Agaricomycetidae</taxon>
        <taxon>Agaricales</taxon>
        <taxon>Marasmiineae</taxon>
        <taxon>Marasmiaceae</taxon>
        <taxon>Marasmius</taxon>
    </lineage>
</organism>
<feature type="compositionally biased region" description="Polar residues" evidence="1">
    <location>
        <begin position="277"/>
        <end position="312"/>
    </location>
</feature>
<sequence>MYANPDFFPDRRRDESAERMRTALLAAGWMPNEVERAIQGDRAPLAPQEGLTGAPEGIRRSPPRRREEDYDDWELRERIKDEREARKERINLQSKLNLKRPDSFSGDDRAKFDVFLQQLANTFTSQPDIYATPESKIAYASSYLSGAAHSHQQMLQYKAALGNRVIELQDWAAWVEEFREMFGERNLTFMAQGRLQNVKQKPDEDFTDFYVRFLEQATKSQFGDEALLWTLLMNMNEATMAELRRVNYKPTTYKALQTKLWNIDSTEQAYDTAGLAKNQQKTTPMSSYWSTKNTYGTTTRDSASYSGPSNSADGRETKKD</sequence>
<dbReference type="EMBL" id="JBAHYK010001102">
    <property type="protein sequence ID" value="KAL0569513.1"/>
    <property type="molecule type" value="Genomic_DNA"/>
</dbReference>
<evidence type="ECO:0000313" key="2">
    <source>
        <dbReference type="EMBL" id="KAL0569513.1"/>
    </source>
</evidence>
<gene>
    <name evidence="2" type="ORF">V5O48_012454</name>
</gene>
<feature type="region of interest" description="Disordered" evidence="1">
    <location>
        <begin position="275"/>
        <end position="320"/>
    </location>
</feature>
<keyword evidence="3" id="KW-1185">Reference proteome</keyword>